<organism evidence="2 3">
    <name type="scientific">Zalerion maritima</name>
    <dbReference type="NCBI Taxonomy" id="339359"/>
    <lineage>
        <taxon>Eukaryota</taxon>
        <taxon>Fungi</taxon>
        <taxon>Dikarya</taxon>
        <taxon>Ascomycota</taxon>
        <taxon>Pezizomycotina</taxon>
        <taxon>Sordariomycetes</taxon>
        <taxon>Lulworthiomycetidae</taxon>
        <taxon>Lulworthiales</taxon>
        <taxon>Lulworthiaceae</taxon>
        <taxon>Zalerion</taxon>
    </lineage>
</organism>
<dbReference type="EMBL" id="JAKWBI020001128">
    <property type="protein sequence ID" value="KAJ2891329.1"/>
    <property type="molecule type" value="Genomic_DNA"/>
</dbReference>
<evidence type="ECO:0000313" key="2">
    <source>
        <dbReference type="EMBL" id="KAJ2891329.1"/>
    </source>
</evidence>
<dbReference type="Proteomes" id="UP001201980">
    <property type="component" value="Unassembled WGS sequence"/>
</dbReference>
<keyword evidence="3" id="KW-1185">Reference proteome</keyword>
<name>A0AAD5RG47_9PEZI</name>
<dbReference type="AlphaFoldDB" id="A0AAD5RG47"/>
<evidence type="ECO:0000256" key="1">
    <source>
        <dbReference type="SAM" id="MobiDB-lite"/>
    </source>
</evidence>
<reference evidence="2" key="1">
    <citation type="submission" date="2022-07" db="EMBL/GenBank/DDBJ databases">
        <title>Draft genome sequence of Zalerion maritima ATCC 34329, a (micro)plastics degrading marine fungus.</title>
        <authorList>
            <person name="Paco A."/>
            <person name="Goncalves M.F.M."/>
            <person name="Rocha-Santos T.A.P."/>
            <person name="Alves A."/>
        </authorList>
    </citation>
    <scope>NUCLEOTIDE SEQUENCE</scope>
    <source>
        <strain evidence="2">ATCC 34329</strain>
    </source>
</reference>
<sequence length="172" mass="19973">MEHFLKPKFGVVNYWTRFANSSEYRKYVDNVLKEELGPIYIGLRNFHETYFGDVADLEVISKVFFEQCMGGSDPLYNGSWKGWPKDANQDNVLSWFADFSEKLAAFAESYKSIPTRQRRSLAKPNKPINGSTAKHKMDVGFINDPKARKTSRYHWSQTDPPARRAEKQPIRK</sequence>
<accession>A0AAD5RG47</accession>
<proteinExistence type="predicted"/>
<protein>
    <submittedName>
        <fullName evidence="2">Uncharacterized protein</fullName>
    </submittedName>
</protein>
<evidence type="ECO:0000313" key="3">
    <source>
        <dbReference type="Proteomes" id="UP001201980"/>
    </source>
</evidence>
<gene>
    <name evidence="2" type="ORF">MKZ38_000560</name>
</gene>
<feature type="compositionally biased region" description="Basic and acidic residues" evidence="1">
    <location>
        <begin position="161"/>
        <end position="172"/>
    </location>
</feature>
<feature type="region of interest" description="Disordered" evidence="1">
    <location>
        <begin position="117"/>
        <end position="172"/>
    </location>
</feature>
<comment type="caution">
    <text evidence="2">The sequence shown here is derived from an EMBL/GenBank/DDBJ whole genome shotgun (WGS) entry which is preliminary data.</text>
</comment>